<dbReference type="AlphaFoldDB" id="A0A5J9TXA8"/>
<feature type="region of interest" description="Disordered" evidence="1">
    <location>
        <begin position="1"/>
        <end position="34"/>
    </location>
</feature>
<comment type="caution">
    <text evidence="2">The sequence shown here is derived from an EMBL/GenBank/DDBJ whole genome shotgun (WGS) entry which is preliminary data.</text>
</comment>
<dbReference type="InterPro" id="IPR013083">
    <property type="entry name" value="Znf_RING/FYVE/PHD"/>
</dbReference>
<reference evidence="2 3" key="1">
    <citation type="journal article" date="2019" name="Sci. Rep.">
        <title>A high-quality genome of Eragrostis curvula grass provides insights into Poaceae evolution and supports new strategies to enhance forage quality.</title>
        <authorList>
            <person name="Carballo J."/>
            <person name="Santos B.A.C.M."/>
            <person name="Zappacosta D."/>
            <person name="Garbus I."/>
            <person name="Selva J.P."/>
            <person name="Gallo C.A."/>
            <person name="Diaz A."/>
            <person name="Albertini E."/>
            <person name="Caccamo M."/>
            <person name="Echenique V."/>
        </authorList>
    </citation>
    <scope>NUCLEOTIDE SEQUENCE [LARGE SCALE GENOMIC DNA]</scope>
    <source>
        <strain evidence="3">cv. Victoria</strain>
        <tissue evidence="2">Leaf</tissue>
    </source>
</reference>
<dbReference type="EMBL" id="RWGY01000031">
    <property type="protein sequence ID" value="TVU15935.1"/>
    <property type="molecule type" value="Genomic_DNA"/>
</dbReference>
<feature type="non-terminal residue" evidence="2">
    <location>
        <position position="1"/>
    </location>
</feature>
<evidence type="ECO:0000313" key="3">
    <source>
        <dbReference type="Proteomes" id="UP000324897"/>
    </source>
</evidence>
<keyword evidence="3" id="KW-1185">Reference proteome</keyword>
<evidence type="ECO:0000256" key="1">
    <source>
        <dbReference type="SAM" id="MobiDB-lite"/>
    </source>
</evidence>
<feature type="compositionally biased region" description="Low complexity" evidence="1">
    <location>
        <begin position="23"/>
        <end position="34"/>
    </location>
</feature>
<dbReference type="Gramene" id="TVU15935">
    <property type="protein sequence ID" value="TVU15935"/>
    <property type="gene ID" value="EJB05_39479"/>
</dbReference>
<protein>
    <submittedName>
        <fullName evidence="2">Uncharacterized protein</fullName>
    </submittedName>
</protein>
<dbReference type="SUPFAM" id="SSF57850">
    <property type="entry name" value="RING/U-box"/>
    <property type="match status" value="1"/>
</dbReference>
<evidence type="ECO:0000313" key="2">
    <source>
        <dbReference type="EMBL" id="TVU15935.1"/>
    </source>
</evidence>
<feature type="compositionally biased region" description="Low complexity" evidence="1">
    <location>
        <begin position="1"/>
        <end position="15"/>
    </location>
</feature>
<gene>
    <name evidence="2" type="ORF">EJB05_39479</name>
</gene>
<dbReference type="Proteomes" id="UP000324897">
    <property type="component" value="Unassembled WGS sequence"/>
</dbReference>
<organism evidence="2 3">
    <name type="scientific">Eragrostis curvula</name>
    <name type="common">weeping love grass</name>
    <dbReference type="NCBI Taxonomy" id="38414"/>
    <lineage>
        <taxon>Eukaryota</taxon>
        <taxon>Viridiplantae</taxon>
        <taxon>Streptophyta</taxon>
        <taxon>Embryophyta</taxon>
        <taxon>Tracheophyta</taxon>
        <taxon>Spermatophyta</taxon>
        <taxon>Magnoliopsida</taxon>
        <taxon>Liliopsida</taxon>
        <taxon>Poales</taxon>
        <taxon>Poaceae</taxon>
        <taxon>PACMAD clade</taxon>
        <taxon>Chloridoideae</taxon>
        <taxon>Eragrostideae</taxon>
        <taxon>Eragrostidinae</taxon>
        <taxon>Eragrostis</taxon>
    </lineage>
</organism>
<dbReference type="Gene3D" id="3.30.40.10">
    <property type="entry name" value="Zinc/RING finger domain, C3HC4 (zinc finger)"/>
    <property type="match status" value="1"/>
</dbReference>
<name>A0A5J9TXA8_9POAL</name>
<proteinExistence type="predicted"/>
<sequence>MATASASPRAASSRALEAHRSASPDFSAEPSSSSSCTMSRAAELKPVVCEGGGEEDLLDLDSPWVAAAEAEALMALEAIYGDDLAVHGNKRGLRYFRIYIRYDVPDGVGVCAKFSSDNAHCKDEGCSDGSGHELPGQEVVYQWVEWLRCSSRSHLWFDGKMTLGPDIATHNSDNRAILKTKFFGLYNPYDADIQMHVKEGTVFQLVCPDAKCNASIPPYLLKRLLSKEEFERWDRLVLKKALDSMSDLVYCPREAVSSSRRKDPAPAGIRQDV</sequence>
<dbReference type="OrthoDB" id="1431934at2759"/>
<accession>A0A5J9TXA8</accession>